<dbReference type="STRING" id="662367.SAMN05216167_102373"/>
<keyword evidence="1" id="KW-0812">Transmembrane</keyword>
<evidence type="ECO:0000313" key="3">
    <source>
        <dbReference type="Proteomes" id="UP000198598"/>
    </source>
</evidence>
<name>A0A1I1LY88_9BACT</name>
<dbReference type="SUPFAM" id="SSF51735">
    <property type="entry name" value="NAD(P)-binding Rossmann-fold domains"/>
    <property type="match status" value="1"/>
</dbReference>
<keyword evidence="3" id="KW-1185">Reference proteome</keyword>
<dbReference type="InterPro" id="IPR036291">
    <property type="entry name" value="NAD(P)-bd_dom_sf"/>
</dbReference>
<evidence type="ECO:0000256" key="1">
    <source>
        <dbReference type="SAM" id="Phobius"/>
    </source>
</evidence>
<feature type="transmembrane region" description="Helical" evidence="1">
    <location>
        <begin position="22"/>
        <end position="43"/>
    </location>
</feature>
<dbReference type="AlphaFoldDB" id="A0A1I1LY88"/>
<dbReference type="EMBL" id="FOLQ01000002">
    <property type="protein sequence ID" value="SFC77442.1"/>
    <property type="molecule type" value="Genomic_DNA"/>
</dbReference>
<evidence type="ECO:0008006" key="4">
    <source>
        <dbReference type="Google" id="ProtNLM"/>
    </source>
</evidence>
<protein>
    <recommendedName>
        <fullName evidence="4">Short chain dehydrogenase</fullName>
    </recommendedName>
</protein>
<keyword evidence="1" id="KW-1133">Transmembrane helix</keyword>
<keyword evidence="1" id="KW-0472">Membrane</keyword>
<sequence>MNNDLQGKTALVTGGASGIGKAVALCSMASTGLMSWFQILIPFRASRLQTS</sequence>
<gene>
    <name evidence="2" type="ORF">SAMN05216167_102373</name>
</gene>
<proteinExistence type="predicted"/>
<dbReference type="Proteomes" id="UP000198598">
    <property type="component" value="Unassembled WGS sequence"/>
</dbReference>
<reference evidence="2 3" key="1">
    <citation type="submission" date="2016-10" db="EMBL/GenBank/DDBJ databases">
        <authorList>
            <person name="de Groot N.N."/>
        </authorList>
    </citation>
    <scope>NUCLEOTIDE SEQUENCE [LARGE SCALE GENOMIC DNA]</scope>
    <source>
        <strain evidence="2 3">DSM 26130</strain>
    </source>
</reference>
<accession>A0A1I1LY88</accession>
<evidence type="ECO:0000313" key="2">
    <source>
        <dbReference type="EMBL" id="SFC77442.1"/>
    </source>
</evidence>
<organism evidence="2 3">
    <name type="scientific">Spirosoma endophyticum</name>
    <dbReference type="NCBI Taxonomy" id="662367"/>
    <lineage>
        <taxon>Bacteria</taxon>
        <taxon>Pseudomonadati</taxon>
        <taxon>Bacteroidota</taxon>
        <taxon>Cytophagia</taxon>
        <taxon>Cytophagales</taxon>
        <taxon>Cytophagaceae</taxon>
        <taxon>Spirosoma</taxon>
    </lineage>
</organism>
<dbReference type="Gene3D" id="3.40.50.720">
    <property type="entry name" value="NAD(P)-binding Rossmann-like Domain"/>
    <property type="match status" value="1"/>
</dbReference>